<sequence length="230" mass="26248">MANLSIHDIRHVSFSKDQIPDCVASNHSYSFLFQVLYNNCIWLRVILKLSAPELAILLDNYSDSLGEVDHFFPSSLGSPERSNNETESNYFFRKIWEYLISMMAKDCSIMISMQRIKPNQRLSPLFTPLSSSEMPSSLFPSTSSVSTPSSSSLPSKSSPITLDARENEEKSQLIKSSQKCHIIMDEMSQTYYAVSIAIIDLDLKRTSNITEIYKKDLKLIDAFKDHLRER</sequence>
<evidence type="ECO:0000313" key="8">
    <source>
        <dbReference type="EnsemblMetazoa" id="tetur36g00040.1"/>
    </source>
</evidence>
<feature type="compositionally biased region" description="Low complexity" evidence="7">
    <location>
        <begin position="137"/>
        <end position="162"/>
    </location>
</feature>
<dbReference type="PANTHER" id="PTHR14456">
    <property type="entry name" value="INOSITOL POLYPHOSPHATE KINASE 1"/>
    <property type="match status" value="1"/>
</dbReference>
<dbReference type="AlphaFoldDB" id="T1L3J5"/>
<dbReference type="GO" id="GO:0032958">
    <property type="term" value="P:inositol phosphate biosynthetic process"/>
    <property type="evidence" value="ECO:0007669"/>
    <property type="project" value="TreeGrafter"/>
</dbReference>
<keyword evidence="2 6" id="KW-0808">Transferase</keyword>
<name>T1L3J5_TETUR</name>
<evidence type="ECO:0000256" key="4">
    <source>
        <dbReference type="ARBA" id="ARBA00022777"/>
    </source>
</evidence>
<comment type="catalytic activity">
    <reaction evidence="6">
        <text>1D-myo-inositol 1,3,4,5,6-pentakisphosphate + ATP = 1D-myo-inositol hexakisphosphate + ADP + H(+)</text>
        <dbReference type="Rhea" id="RHEA:20313"/>
        <dbReference type="ChEBI" id="CHEBI:15378"/>
        <dbReference type="ChEBI" id="CHEBI:30616"/>
        <dbReference type="ChEBI" id="CHEBI:57733"/>
        <dbReference type="ChEBI" id="CHEBI:58130"/>
        <dbReference type="ChEBI" id="CHEBI:456216"/>
        <dbReference type="EC" id="2.7.1.158"/>
    </reaction>
</comment>
<feature type="region of interest" description="Disordered" evidence="7">
    <location>
        <begin position="137"/>
        <end position="169"/>
    </location>
</feature>
<dbReference type="EMBL" id="CAEY01001036">
    <property type="status" value="NOT_ANNOTATED_CDS"/>
    <property type="molecule type" value="Genomic_DNA"/>
</dbReference>
<dbReference type="EC" id="2.7.1.158" evidence="1 6"/>
<evidence type="ECO:0000256" key="7">
    <source>
        <dbReference type="SAM" id="MobiDB-lite"/>
    </source>
</evidence>
<organism evidence="8 9">
    <name type="scientific">Tetranychus urticae</name>
    <name type="common">Two-spotted spider mite</name>
    <dbReference type="NCBI Taxonomy" id="32264"/>
    <lineage>
        <taxon>Eukaryota</taxon>
        <taxon>Metazoa</taxon>
        <taxon>Ecdysozoa</taxon>
        <taxon>Arthropoda</taxon>
        <taxon>Chelicerata</taxon>
        <taxon>Arachnida</taxon>
        <taxon>Acari</taxon>
        <taxon>Acariformes</taxon>
        <taxon>Trombidiformes</taxon>
        <taxon>Prostigmata</taxon>
        <taxon>Eleutherengona</taxon>
        <taxon>Raphignathae</taxon>
        <taxon>Tetranychoidea</taxon>
        <taxon>Tetranychidae</taxon>
        <taxon>Tetranychus</taxon>
    </lineage>
</organism>
<reference evidence="8" key="2">
    <citation type="submission" date="2015-06" db="UniProtKB">
        <authorList>
            <consortium name="EnsemblMetazoa"/>
        </authorList>
    </citation>
    <scope>IDENTIFICATION</scope>
</reference>
<keyword evidence="4 6" id="KW-0418">Kinase</keyword>
<dbReference type="InterPro" id="IPR009286">
    <property type="entry name" value="Ins_P5_2-kin"/>
</dbReference>
<dbReference type="HOGENOM" id="CLU_1263017_0_0_1"/>
<evidence type="ECO:0000313" key="9">
    <source>
        <dbReference type="Proteomes" id="UP000015104"/>
    </source>
</evidence>
<reference evidence="9" key="1">
    <citation type="submission" date="2011-08" db="EMBL/GenBank/DDBJ databases">
        <authorList>
            <person name="Rombauts S."/>
        </authorList>
    </citation>
    <scope>NUCLEOTIDE SEQUENCE</scope>
    <source>
        <strain evidence="9">London</strain>
    </source>
</reference>
<keyword evidence="9" id="KW-1185">Reference proteome</keyword>
<dbReference type="GO" id="GO:0005524">
    <property type="term" value="F:ATP binding"/>
    <property type="evidence" value="ECO:0007669"/>
    <property type="project" value="UniProtKB-KW"/>
</dbReference>
<evidence type="ECO:0000256" key="6">
    <source>
        <dbReference type="RuleBase" id="RU364126"/>
    </source>
</evidence>
<dbReference type="GO" id="GO:0035299">
    <property type="term" value="F:inositol-1,3,4,5,6-pentakisphosphate 2-kinase activity"/>
    <property type="evidence" value="ECO:0007669"/>
    <property type="project" value="UniProtKB-EC"/>
</dbReference>
<dbReference type="Proteomes" id="UP000015104">
    <property type="component" value="Unassembled WGS sequence"/>
</dbReference>
<evidence type="ECO:0000256" key="5">
    <source>
        <dbReference type="ARBA" id="ARBA00022840"/>
    </source>
</evidence>
<comment type="function">
    <text evidence="6">Phosphorylates Ins(1,3,4,5,6)P5 at position 2 to form Ins(1,2,3,4,5,6)P6 (InsP6 or phytate).</text>
</comment>
<keyword evidence="5 6" id="KW-0067">ATP-binding</keyword>
<accession>T1L3J5</accession>
<dbReference type="GO" id="GO:0005634">
    <property type="term" value="C:nucleus"/>
    <property type="evidence" value="ECO:0007669"/>
    <property type="project" value="TreeGrafter"/>
</dbReference>
<dbReference type="Pfam" id="PF06090">
    <property type="entry name" value="Ins_P5_2-kin"/>
    <property type="match status" value="1"/>
</dbReference>
<proteinExistence type="predicted"/>
<evidence type="ECO:0000256" key="1">
    <source>
        <dbReference type="ARBA" id="ARBA00012023"/>
    </source>
</evidence>
<evidence type="ECO:0000256" key="3">
    <source>
        <dbReference type="ARBA" id="ARBA00022741"/>
    </source>
</evidence>
<keyword evidence="3 6" id="KW-0547">Nucleotide-binding</keyword>
<dbReference type="PANTHER" id="PTHR14456:SF2">
    <property type="entry name" value="INOSITOL-PENTAKISPHOSPHATE 2-KINASE"/>
    <property type="match status" value="1"/>
</dbReference>
<evidence type="ECO:0000256" key="2">
    <source>
        <dbReference type="ARBA" id="ARBA00022679"/>
    </source>
</evidence>
<dbReference type="EnsemblMetazoa" id="tetur36g00040.1">
    <property type="protein sequence ID" value="tetur36g00040.1"/>
    <property type="gene ID" value="tetur36g00040"/>
</dbReference>
<dbReference type="STRING" id="32264.T1L3J5"/>
<protein>
    <recommendedName>
        <fullName evidence="1 6">Inositol-pentakisphosphate 2-kinase</fullName>
        <ecNumber evidence="1 6">2.7.1.158</ecNumber>
    </recommendedName>
</protein>
<comment type="domain">
    <text evidence="6">The EXKPK motif is conserved in inositol-pentakisphosphate 2-kinases of both family 1 and 2.</text>
</comment>